<evidence type="ECO:0000313" key="3">
    <source>
        <dbReference type="Proteomes" id="UP000324222"/>
    </source>
</evidence>
<keyword evidence="3" id="KW-1185">Reference proteome</keyword>
<evidence type="ECO:0000313" key="2">
    <source>
        <dbReference type="EMBL" id="MPC68330.1"/>
    </source>
</evidence>
<name>A0A5B7H844_PORTR</name>
<comment type="caution">
    <text evidence="2">The sequence shown here is derived from an EMBL/GenBank/DDBJ whole genome shotgun (WGS) entry which is preliminary data.</text>
</comment>
<protein>
    <submittedName>
        <fullName evidence="2">Uncharacterized protein</fullName>
    </submittedName>
</protein>
<evidence type="ECO:0000256" key="1">
    <source>
        <dbReference type="SAM" id="MobiDB-lite"/>
    </source>
</evidence>
<reference evidence="2 3" key="1">
    <citation type="submission" date="2019-05" db="EMBL/GenBank/DDBJ databases">
        <title>Another draft genome of Portunus trituberculatus and its Hox gene families provides insights of decapod evolution.</title>
        <authorList>
            <person name="Jeong J.-H."/>
            <person name="Song I."/>
            <person name="Kim S."/>
            <person name="Choi T."/>
            <person name="Kim D."/>
            <person name="Ryu S."/>
            <person name="Kim W."/>
        </authorList>
    </citation>
    <scope>NUCLEOTIDE SEQUENCE [LARGE SCALE GENOMIC DNA]</scope>
    <source>
        <tissue evidence="2">Muscle</tissue>
    </source>
</reference>
<gene>
    <name evidence="2" type="ORF">E2C01_062530</name>
</gene>
<sequence>MLRRHACEPVLRVLLPYRRNKQTSGRPVQWAAAVVVLPPGGRLGARTHAAGCMHRAIRVLTVIEANNSNCDLLRESPSYQPAPRLYLPPSLPPNASRRHPLARTSQLFPSNRKHSH</sequence>
<dbReference type="Proteomes" id="UP000324222">
    <property type="component" value="Unassembled WGS sequence"/>
</dbReference>
<dbReference type="EMBL" id="VSRR010027665">
    <property type="protein sequence ID" value="MPC68330.1"/>
    <property type="molecule type" value="Genomic_DNA"/>
</dbReference>
<dbReference type="AlphaFoldDB" id="A0A5B7H844"/>
<proteinExistence type="predicted"/>
<feature type="region of interest" description="Disordered" evidence="1">
    <location>
        <begin position="77"/>
        <end position="116"/>
    </location>
</feature>
<organism evidence="2 3">
    <name type="scientific">Portunus trituberculatus</name>
    <name type="common">Swimming crab</name>
    <name type="synonym">Neptunus trituberculatus</name>
    <dbReference type="NCBI Taxonomy" id="210409"/>
    <lineage>
        <taxon>Eukaryota</taxon>
        <taxon>Metazoa</taxon>
        <taxon>Ecdysozoa</taxon>
        <taxon>Arthropoda</taxon>
        <taxon>Crustacea</taxon>
        <taxon>Multicrustacea</taxon>
        <taxon>Malacostraca</taxon>
        <taxon>Eumalacostraca</taxon>
        <taxon>Eucarida</taxon>
        <taxon>Decapoda</taxon>
        <taxon>Pleocyemata</taxon>
        <taxon>Brachyura</taxon>
        <taxon>Eubrachyura</taxon>
        <taxon>Portunoidea</taxon>
        <taxon>Portunidae</taxon>
        <taxon>Portuninae</taxon>
        <taxon>Portunus</taxon>
    </lineage>
</organism>
<accession>A0A5B7H844</accession>